<accession>A0ABY7AKB9</accession>
<keyword evidence="1" id="KW-0812">Transmembrane</keyword>
<protein>
    <submittedName>
        <fullName evidence="2">Uncharacterized protein</fullName>
    </submittedName>
</protein>
<keyword evidence="3" id="KW-1185">Reference proteome</keyword>
<evidence type="ECO:0000256" key="1">
    <source>
        <dbReference type="SAM" id="Phobius"/>
    </source>
</evidence>
<name>A0ABY7AKB9_9ALTE</name>
<keyword evidence="1" id="KW-0472">Membrane</keyword>
<gene>
    <name evidence="2" type="ORF">OLW01_12815</name>
</gene>
<evidence type="ECO:0000313" key="2">
    <source>
        <dbReference type="EMBL" id="WAJ70010.1"/>
    </source>
</evidence>
<evidence type="ECO:0000313" key="3">
    <source>
        <dbReference type="Proteomes" id="UP001163726"/>
    </source>
</evidence>
<dbReference type="EMBL" id="CP109965">
    <property type="protein sequence ID" value="WAJ70010.1"/>
    <property type="molecule type" value="Genomic_DNA"/>
</dbReference>
<keyword evidence="1" id="KW-1133">Transmembrane helix</keyword>
<dbReference type="Proteomes" id="UP001163726">
    <property type="component" value="Chromosome"/>
</dbReference>
<reference evidence="2" key="1">
    <citation type="submission" date="2022-10" db="EMBL/GenBank/DDBJ databases">
        <title>Catenovulum adriacola sp. nov. isolated in the Harbour of Susak.</title>
        <authorList>
            <person name="Schoch T."/>
            <person name="Reich S.J."/>
            <person name="Stoeferle S."/>
            <person name="Flaiz M."/>
            <person name="Kazda M."/>
            <person name="Riedel C.U."/>
            <person name="Duerre P."/>
        </authorList>
    </citation>
    <scope>NUCLEOTIDE SEQUENCE</scope>
    <source>
        <strain evidence="2">TS8</strain>
    </source>
</reference>
<feature type="transmembrane region" description="Helical" evidence="1">
    <location>
        <begin position="20"/>
        <end position="41"/>
    </location>
</feature>
<organism evidence="2 3">
    <name type="scientific">Catenovulum adriaticum</name>
    <dbReference type="NCBI Taxonomy" id="2984846"/>
    <lineage>
        <taxon>Bacteria</taxon>
        <taxon>Pseudomonadati</taxon>
        <taxon>Pseudomonadota</taxon>
        <taxon>Gammaproteobacteria</taxon>
        <taxon>Alteromonadales</taxon>
        <taxon>Alteromonadaceae</taxon>
        <taxon>Catenovulum</taxon>
    </lineage>
</organism>
<feature type="transmembrane region" description="Helical" evidence="1">
    <location>
        <begin position="47"/>
        <end position="71"/>
    </location>
</feature>
<proteinExistence type="predicted"/>
<dbReference type="RefSeq" id="WP_268074309.1">
    <property type="nucleotide sequence ID" value="NZ_CP109965.1"/>
</dbReference>
<sequence length="92" mass="10826">MMSEPISLLERLGNAPAKSWRIFTIGVLAFWISSGGVWLSLYFAPFWFYLALVFVLLSFSYAVFGYIGIFANRWLRLRIQREQYKQVFSDKE</sequence>